<feature type="region of interest" description="Disordered" evidence="2">
    <location>
        <begin position="167"/>
        <end position="226"/>
    </location>
</feature>
<organism evidence="3">
    <name type="scientific">Percolomonas cosmopolitus</name>
    <dbReference type="NCBI Taxonomy" id="63605"/>
    <lineage>
        <taxon>Eukaryota</taxon>
        <taxon>Discoba</taxon>
        <taxon>Heterolobosea</taxon>
        <taxon>Tetramitia</taxon>
        <taxon>Eutetramitia</taxon>
        <taxon>Percolomonadidae</taxon>
        <taxon>Percolomonas</taxon>
    </lineage>
</organism>
<dbReference type="EMBL" id="HBGD01001384">
    <property type="protein sequence ID" value="CAD9077886.1"/>
    <property type="molecule type" value="Transcribed_RNA"/>
</dbReference>
<dbReference type="InterPro" id="IPR051553">
    <property type="entry name" value="Ran_GTPase-activating"/>
</dbReference>
<evidence type="ECO:0000313" key="3">
    <source>
        <dbReference type="EMBL" id="CAD9077886.1"/>
    </source>
</evidence>
<evidence type="ECO:0000256" key="2">
    <source>
        <dbReference type="SAM" id="MobiDB-lite"/>
    </source>
</evidence>
<sequence>MNEHQDAPAPPFKLTMSPNAGTSKARSLTPSPFMPSLSASLNTQPRLSLTNSLTVRSNKKRGIVEAGYAGSFQSHLQRKKGGRHVAYKSPSRESSSRQHASSARKASPQKTPTKRSATLKRNDTSGLTENRAKTYAIDETPILTRTRAKSCHNVSINVDDSVLRAPTTRQSSVSPVASISPSSSASMFQSTNDFTIRHPPASQNHPSSDPSSRNRNNRSTTSQQNNTDEKLNFSFKAFSFQPFKFPLKSVRMRIKAIYPTPSHAFTLTRSKMLYRNDQPFLKDISSCSTCFYNVCAIKEQYWEKQVDQQYTYLHSKPVYEWALEQSVCFWQSGKEERVFSRKWCFPKRPIQQIALSEEILLILCEHGKVYWVLLHETFPSRATYAGHYSDTPASGRWVISPVKKKRKEQAKSVPMTNLYNKYSAEKSTESSETIDDNHVEYKLFTATDEWNIHSIQDSVFEDEVVSIAAGSSHYVALDRRGIVYCWGSFMSDFSSKKVRSEEMHSAWDDSVLDPVNMDHPRKIQTLAGIPIKKIVCGSNFTFLLSRDLRLYAFGSNCSGACGFPSQITFVQEPHLVESCFELDQTTCPNYYEEVELNQVIKVWCGDSHSWIMRKDGRFFSAGLDACSQVSCSGGNPSLRAGRRTIDSTLDVSHGYHNNNCLFEFHEVNLNQFFDMKRKFGRVLKGLHFPILLRKASESDGTPTSPVSQMDHHFAKSLDVSSPHRSRNIKHKKHYRFEIACGTWSTVLCQIRVKKKKQS</sequence>
<dbReference type="GO" id="GO:0005085">
    <property type="term" value="F:guanyl-nucleotide exchange factor activity"/>
    <property type="evidence" value="ECO:0007669"/>
    <property type="project" value="TreeGrafter"/>
</dbReference>
<dbReference type="Pfam" id="PF13540">
    <property type="entry name" value="RCC1_2"/>
    <property type="match status" value="2"/>
</dbReference>
<feature type="compositionally biased region" description="Polar residues" evidence="2">
    <location>
        <begin position="37"/>
        <end position="46"/>
    </location>
</feature>
<feature type="region of interest" description="Disordered" evidence="2">
    <location>
        <begin position="74"/>
        <end position="132"/>
    </location>
</feature>
<protein>
    <submittedName>
        <fullName evidence="3">Uncharacterized protein</fullName>
    </submittedName>
</protein>
<feature type="compositionally biased region" description="Basic residues" evidence="2">
    <location>
        <begin position="76"/>
        <end position="86"/>
    </location>
</feature>
<gene>
    <name evidence="3" type="ORF">PCOS0759_LOCUS1118</name>
</gene>
<evidence type="ECO:0000256" key="1">
    <source>
        <dbReference type="PROSITE-ProRule" id="PRU00235"/>
    </source>
</evidence>
<accession>A0A7S1PH25</accession>
<dbReference type="InterPro" id="IPR000408">
    <property type="entry name" value="Reg_chr_condens"/>
</dbReference>
<feature type="compositionally biased region" description="Polar residues" evidence="2">
    <location>
        <begin position="16"/>
        <end position="30"/>
    </location>
</feature>
<dbReference type="Gene3D" id="2.130.10.30">
    <property type="entry name" value="Regulator of chromosome condensation 1/beta-lactamase-inhibitor protein II"/>
    <property type="match status" value="1"/>
</dbReference>
<dbReference type="AlphaFoldDB" id="A0A7S1PH25"/>
<dbReference type="PANTHER" id="PTHR45982">
    <property type="entry name" value="REGULATOR OF CHROMOSOME CONDENSATION"/>
    <property type="match status" value="1"/>
</dbReference>
<feature type="repeat" description="RCC1" evidence="1">
    <location>
        <begin position="481"/>
        <end position="547"/>
    </location>
</feature>
<dbReference type="InterPro" id="IPR009091">
    <property type="entry name" value="RCC1/BLIP-II"/>
</dbReference>
<reference evidence="3" key="1">
    <citation type="submission" date="2021-01" db="EMBL/GenBank/DDBJ databases">
        <authorList>
            <person name="Corre E."/>
            <person name="Pelletier E."/>
            <person name="Niang G."/>
            <person name="Scheremetjew M."/>
            <person name="Finn R."/>
            <person name="Kale V."/>
            <person name="Holt S."/>
            <person name="Cochrane G."/>
            <person name="Meng A."/>
            <person name="Brown T."/>
            <person name="Cohen L."/>
        </authorList>
    </citation>
    <scope>NUCLEOTIDE SEQUENCE</scope>
    <source>
        <strain evidence="3">WS</strain>
    </source>
</reference>
<dbReference type="PANTHER" id="PTHR45982:SF1">
    <property type="entry name" value="REGULATOR OF CHROMOSOME CONDENSATION"/>
    <property type="match status" value="1"/>
</dbReference>
<feature type="region of interest" description="Disordered" evidence="2">
    <location>
        <begin position="1"/>
        <end position="46"/>
    </location>
</feature>
<dbReference type="PROSITE" id="PS50012">
    <property type="entry name" value="RCC1_3"/>
    <property type="match status" value="1"/>
</dbReference>
<dbReference type="SUPFAM" id="SSF50985">
    <property type="entry name" value="RCC1/BLIP-II"/>
    <property type="match status" value="1"/>
</dbReference>
<name>A0A7S1PH25_9EUKA</name>
<feature type="compositionally biased region" description="Low complexity" evidence="2">
    <location>
        <begin position="171"/>
        <end position="186"/>
    </location>
</feature>
<dbReference type="GO" id="GO:0005737">
    <property type="term" value="C:cytoplasm"/>
    <property type="evidence" value="ECO:0007669"/>
    <property type="project" value="TreeGrafter"/>
</dbReference>
<feature type="compositionally biased region" description="Low complexity" evidence="2">
    <location>
        <begin position="97"/>
        <end position="106"/>
    </location>
</feature>
<proteinExistence type="predicted"/>
<feature type="compositionally biased region" description="Low complexity" evidence="2">
    <location>
        <begin position="206"/>
        <end position="226"/>
    </location>
</feature>